<dbReference type="PANTHER" id="PTHR43174:SF2">
    <property type="entry name" value="UDP-N-ACETYLGLUCOSAMINE 2-EPIMERASE"/>
    <property type="match status" value="1"/>
</dbReference>
<reference evidence="6 7" key="1">
    <citation type="submission" date="2019-03" db="EMBL/GenBank/DDBJ databases">
        <title>Genomic Encyclopedia of Archaeal and Bacterial Type Strains, Phase II (KMG-II): from individual species to whole genera.</title>
        <authorList>
            <person name="Goeker M."/>
        </authorList>
    </citation>
    <scope>NUCLEOTIDE SEQUENCE [LARGE SCALE GENOMIC DNA]</scope>
    <source>
        <strain evidence="6 7">DSM 24425</strain>
    </source>
</reference>
<organism evidence="6 7">
    <name type="scientific">Phorcysia thermohydrogeniphila</name>
    <dbReference type="NCBI Taxonomy" id="936138"/>
    <lineage>
        <taxon>Bacteria</taxon>
        <taxon>Pseudomonadati</taxon>
        <taxon>Aquificota</taxon>
        <taxon>Aquificia</taxon>
        <taxon>Desulfurobacteriales</taxon>
        <taxon>Desulfurobacteriaceae</taxon>
        <taxon>Phorcysia</taxon>
    </lineage>
</organism>
<keyword evidence="7" id="KW-1185">Reference proteome</keyword>
<proteinExistence type="inferred from homology"/>
<dbReference type="EMBL" id="SMFV01000003">
    <property type="protein sequence ID" value="TCK04448.1"/>
    <property type="molecule type" value="Genomic_DNA"/>
</dbReference>
<dbReference type="InterPro" id="IPR003331">
    <property type="entry name" value="UDP_GlcNAc_Epimerase_2_dom"/>
</dbReference>
<accession>A0A4R1G9V9</accession>
<dbReference type="Pfam" id="PF02350">
    <property type="entry name" value="Epimerase_2"/>
    <property type="match status" value="1"/>
</dbReference>
<dbReference type="PANTHER" id="PTHR43174">
    <property type="entry name" value="UDP-N-ACETYLGLUCOSAMINE 2-EPIMERASE"/>
    <property type="match status" value="1"/>
</dbReference>
<sequence length="374" mass="42737">MNKVLLIFGTRPEAIKMAPLIKEFERYPDRFNVKVCVTAQHREMLDQVLKFFGIEPDYDLNLMKPNQSLFELTANLIKELESVLKDFNPDLIFVQGDTTTAFVGALAGFYNKVKVAHIEAGLRSNNKYSPFPEEVNRVLIGKLADFHFAPTEKAKRNLLKEGIKNNVWVVGNTVIDALLLGLQIIKEQGEEKYYRYFDFMDFSKKIILVTGHRRESFGEPFRNICFALKELADSFEDVEIVYPVHLNPNVRKPVNEILRGHSRIHLIEPLEYPYLIWLMSKSYLVLTDSGGIQEEAPSLGKPVLVMREVTERIEGIEAGTAKLVGTNKEKIILEAVKLLENQEEYNKMAKAVNPYGDGTASRKILKILMESRNL</sequence>
<dbReference type="OrthoDB" id="9803238at2"/>
<protein>
    <recommendedName>
        <fullName evidence="3">UDP-N-acetylglucosamine 2-epimerase (non-hydrolyzing)</fullName>
        <ecNumber evidence="3">5.1.3.14</ecNumber>
    </recommendedName>
</protein>
<keyword evidence="1 4" id="KW-0413">Isomerase</keyword>
<dbReference type="Gene3D" id="3.40.50.2000">
    <property type="entry name" value="Glycogen Phosphorylase B"/>
    <property type="match status" value="2"/>
</dbReference>
<dbReference type="Proteomes" id="UP000295777">
    <property type="component" value="Unassembled WGS sequence"/>
</dbReference>
<dbReference type="RefSeq" id="WP_132526183.1">
    <property type="nucleotide sequence ID" value="NZ_SMFV01000003.1"/>
</dbReference>
<dbReference type="CDD" id="cd03786">
    <property type="entry name" value="GTB_UDP-GlcNAc_2-Epimerase"/>
    <property type="match status" value="1"/>
</dbReference>
<dbReference type="AlphaFoldDB" id="A0A4R1G9V9"/>
<evidence type="ECO:0000256" key="1">
    <source>
        <dbReference type="ARBA" id="ARBA00023235"/>
    </source>
</evidence>
<dbReference type="GO" id="GO:0008761">
    <property type="term" value="F:UDP-N-acetylglucosamine 2-epimerase activity"/>
    <property type="evidence" value="ECO:0007669"/>
    <property type="project" value="UniProtKB-EC"/>
</dbReference>
<evidence type="ECO:0000313" key="7">
    <source>
        <dbReference type="Proteomes" id="UP000295777"/>
    </source>
</evidence>
<comment type="caution">
    <text evidence="6">The sequence shown here is derived from an EMBL/GenBank/DDBJ whole genome shotgun (WGS) entry which is preliminary data.</text>
</comment>
<dbReference type="EC" id="5.1.3.14" evidence="3"/>
<dbReference type="NCBIfam" id="TIGR00236">
    <property type="entry name" value="wecB"/>
    <property type="match status" value="1"/>
</dbReference>
<dbReference type="InterPro" id="IPR029767">
    <property type="entry name" value="WecB-like"/>
</dbReference>
<evidence type="ECO:0000259" key="5">
    <source>
        <dbReference type="Pfam" id="PF02350"/>
    </source>
</evidence>
<evidence type="ECO:0000256" key="3">
    <source>
        <dbReference type="ARBA" id="ARBA00038858"/>
    </source>
</evidence>
<dbReference type="SUPFAM" id="SSF53756">
    <property type="entry name" value="UDP-Glycosyltransferase/glycogen phosphorylase"/>
    <property type="match status" value="1"/>
</dbReference>
<evidence type="ECO:0000256" key="2">
    <source>
        <dbReference type="ARBA" id="ARBA00038209"/>
    </source>
</evidence>
<gene>
    <name evidence="6" type="ORF">CLV27_0873</name>
</gene>
<name>A0A4R1G9V9_9BACT</name>
<comment type="similarity">
    <text evidence="2 4">Belongs to the UDP-N-acetylglucosamine 2-epimerase family.</text>
</comment>
<evidence type="ECO:0000313" key="6">
    <source>
        <dbReference type="EMBL" id="TCK04448.1"/>
    </source>
</evidence>
<feature type="domain" description="UDP-N-acetylglucosamine 2-epimerase" evidence="5">
    <location>
        <begin position="30"/>
        <end position="368"/>
    </location>
</feature>
<evidence type="ECO:0000256" key="4">
    <source>
        <dbReference type="RuleBase" id="RU003513"/>
    </source>
</evidence>